<proteinExistence type="inferred from homology"/>
<evidence type="ECO:0000313" key="7">
    <source>
        <dbReference type="EMBL" id="CEL00356.1"/>
    </source>
</evidence>
<evidence type="ECO:0000256" key="5">
    <source>
        <dbReference type="ARBA" id="ARBA00023136"/>
    </source>
</evidence>
<keyword evidence="3" id="KW-0812">Transmembrane</keyword>
<protein>
    <recommendedName>
        <fullName evidence="6">REJ domain-containing protein</fullName>
    </recommendedName>
</protein>
<comment type="similarity">
    <text evidence="2">Belongs to the polycystin family.</text>
</comment>
<evidence type="ECO:0000256" key="1">
    <source>
        <dbReference type="ARBA" id="ARBA00004370"/>
    </source>
</evidence>
<dbReference type="AlphaFoldDB" id="A0A0B7C724"/>
<accession>A0A0B7C724</accession>
<dbReference type="EMBL" id="HACG01053485">
    <property type="protein sequence ID" value="CEL00356.1"/>
    <property type="molecule type" value="Transcribed_RNA"/>
</dbReference>
<reference evidence="7" key="1">
    <citation type="submission" date="2014-12" db="EMBL/GenBank/DDBJ databases">
        <title>Insight into the proteome of Arion vulgaris.</title>
        <authorList>
            <person name="Aradska J."/>
            <person name="Bulat T."/>
            <person name="Smidak R."/>
            <person name="Sarate P."/>
            <person name="Gangsoo J."/>
            <person name="Sialana F."/>
            <person name="Bilban M."/>
            <person name="Lubec G."/>
        </authorList>
    </citation>
    <scope>NUCLEOTIDE SEQUENCE</scope>
    <source>
        <tissue evidence="7">Skin</tissue>
    </source>
</reference>
<keyword evidence="5" id="KW-0472">Membrane</keyword>
<organism evidence="7">
    <name type="scientific">Arion vulgaris</name>
    <dbReference type="NCBI Taxonomy" id="1028688"/>
    <lineage>
        <taxon>Eukaryota</taxon>
        <taxon>Metazoa</taxon>
        <taxon>Spiralia</taxon>
        <taxon>Lophotrochozoa</taxon>
        <taxon>Mollusca</taxon>
        <taxon>Gastropoda</taxon>
        <taxon>Heterobranchia</taxon>
        <taxon>Euthyneura</taxon>
        <taxon>Panpulmonata</taxon>
        <taxon>Eupulmonata</taxon>
        <taxon>Stylommatophora</taxon>
        <taxon>Helicina</taxon>
        <taxon>Arionoidea</taxon>
        <taxon>Arionidae</taxon>
        <taxon>Arion</taxon>
    </lineage>
</organism>
<evidence type="ECO:0000256" key="3">
    <source>
        <dbReference type="ARBA" id="ARBA00022692"/>
    </source>
</evidence>
<evidence type="ECO:0000259" key="6">
    <source>
        <dbReference type="PROSITE" id="PS51111"/>
    </source>
</evidence>
<dbReference type="GO" id="GO:0016020">
    <property type="term" value="C:membrane"/>
    <property type="evidence" value="ECO:0007669"/>
    <property type="project" value="UniProtKB-SubCell"/>
</dbReference>
<feature type="domain" description="REJ" evidence="6">
    <location>
        <begin position="1"/>
        <end position="69"/>
    </location>
</feature>
<dbReference type="InterPro" id="IPR014010">
    <property type="entry name" value="REJ_dom"/>
</dbReference>
<keyword evidence="4" id="KW-1133">Transmembrane helix</keyword>
<feature type="non-terminal residue" evidence="7">
    <location>
        <position position="69"/>
    </location>
</feature>
<dbReference type="Pfam" id="PF02010">
    <property type="entry name" value="REJ"/>
    <property type="match status" value="1"/>
</dbReference>
<evidence type="ECO:0000256" key="4">
    <source>
        <dbReference type="ARBA" id="ARBA00022989"/>
    </source>
</evidence>
<sequence length="69" mass="7677">RKHLGLNKWGILQDHFNYTFVVNVSCISDKSIFGSASLFLPANNPPSHGTCDFSPKVIIPLEKQVTMNC</sequence>
<gene>
    <name evidence="7" type="primary">ORF223506</name>
</gene>
<feature type="non-terminal residue" evidence="7">
    <location>
        <position position="1"/>
    </location>
</feature>
<name>A0A0B7C724_9EUPU</name>
<dbReference type="PROSITE" id="PS51111">
    <property type="entry name" value="REJ"/>
    <property type="match status" value="1"/>
</dbReference>
<comment type="subcellular location">
    <subcellularLocation>
        <location evidence="1">Membrane</location>
    </subcellularLocation>
</comment>
<dbReference type="InterPro" id="IPR002859">
    <property type="entry name" value="PKD/REJ-like"/>
</dbReference>
<evidence type="ECO:0000256" key="2">
    <source>
        <dbReference type="ARBA" id="ARBA00007200"/>
    </source>
</evidence>